<keyword evidence="2" id="KW-1185">Reference proteome</keyword>
<reference evidence="3" key="1">
    <citation type="submission" date="2022-11" db="UniProtKB">
        <authorList>
            <consortium name="WormBaseParasite"/>
        </authorList>
    </citation>
    <scope>IDENTIFICATION</scope>
</reference>
<protein>
    <submittedName>
        <fullName evidence="3">Uncharacterized protein</fullName>
    </submittedName>
</protein>
<dbReference type="AlphaFoldDB" id="A0A915DQB5"/>
<evidence type="ECO:0000313" key="2">
    <source>
        <dbReference type="Proteomes" id="UP000887574"/>
    </source>
</evidence>
<dbReference type="Proteomes" id="UP000887574">
    <property type="component" value="Unplaced"/>
</dbReference>
<feature type="region of interest" description="Disordered" evidence="1">
    <location>
        <begin position="1"/>
        <end position="30"/>
    </location>
</feature>
<dbReference type="WBParaSite" id="jg22408">
    <property type="protein sequence ID" value="jg22408"/>
    <property type="gene ID" value="jg22408"/>
</dbReference>
<evidence type="ECO:0000256" key="1">
    <source>
        <dbReference type="SAM" id="MobiDB-lite"/>
    </source>
</evidence>
<organism evidence="2 3">
    <name type="scientific">Ditylenchus dipsaci</name>
    <dbReference type="NCBI Taxonomy" id="166011"/>
    <lineage>
        <taxon>Eukaryota</taxon>
        <taxon>Metazoa</taxon>
        <taxon>Ecdysozoa</taxon>
        <taxon>Nematoda</taxon>
        <taxon>Chromadorea</taxon>
        <taxon>Rhabditida</taxon>
        <taxon>Tylenchina</taxon>
        <taxon>Tylenchomorpha</taxon>
        <taxon>Sphaerularioidea</taxon>
        <taxon>Anguinidae</taxon>
        <taxon>Anguininae</taxon>
        <taxon>Ditylenchus</taxon>
    </lineage>
</organism>
<evidence type="ECO:0000313" key="3">
    <source>
        <dbReference type="WBParaSite" id="jg22408"/>
    </source>
</evidence>
<name>A0A915DQB5_9BILA</name>
<sequence length="99" mass="11353">MGSESHDEYDLFSNSSMEETRSGELSDQLPEHEIINRIPRKISSQVEPRFVTSERTQLIMVYSVTSRIQALSKGGHEYLRRKWQGLAHASHVPLPKAKM</sequence>
<feature type="compositionally biased region" description="Basic and acidic residues" evidence="1">
    <location>
        <begin position="18"/>
        <end position="30"/>
    </location>
</feature>
<proteinExistence type="predicted"/>
<accession>A0A915DQB5</accession>